<sequence length="214" mass="24250">MIRDTDSKILAVNVTQLKRKGHLKGTLEDFETWVMKEVDVDECDMSVLIDIFQELRKGIINMFDQDTATKSVAKETIEHRYLTPVSVQRLLHVLYTNRGSLTFPQMWAEIALAEDWLAFELCAKSGCDAAQNAPQAQVSKNIQCAHATDMLTMPENLAIAQDDAKEFLAMEELVLAMGALRFTTLTGDIIWRMKLTDVNTVEIIRGLHFFLLEV</sequence>
<name>A0A139A0J7_GONPJ</name>
<evidence type="ECO:0000313" key="2">
    <source>
        <dbReference type="Proteomes" id="UP000070544"/>
    </source>
</evidence>
<gene>
    <name evidence="1" type="ORF">M427DRAFT_48471</name>
</gene>
<reference evidence="1 2" key="1">
    <citation type="journal article" date="2015" name="Genome Biol. Evol.">
        <title>Phylogenomic analyses indicate that early fungi evolved digesting cell walls of algal ancestors of land plants.</title>
        <authorList>
            <person name="Chang Y."/>
            <person name="Wang S."/>
            <person name="Sekimoto S."/>
            <person name="Aerts A.L."/>
            <person name="Choi C."/>
            <person name="Clum A."/>
            <person name="LaButti K.M."/>
            <person name="Lindquist E.A."/>
            <person name="Yee Ngan C."/>
            <person name="Ohm R.A."/>
            <person name="Salamov A.A."/>
            <person name="Grigoriev I.V."/>
            <person name="Spatafora J.W."/>
            <person name="Berbee M.L."/>
        </authorList>
    </citation>
    <scope>NUCLEOTIDE SEQUENCE [LARGE SCALE GENOMIC DNA]</scope>
    <source>
        <strain evidence="1 2">JEL478</strain>
    </source>
</reference>
<accession>A0A139A0J7</accession>
<dbReference type="EMBL" id="KQ965831">
    <property type="protein sequence ID" value="KXS10289.1"/>
    <property type="molecule type" value="Genomic_DNA"/>
</dbReference>
<organism evidence="1 2">
    <name type="scientific">Gonapodya prolifera (strain JEL478)</name>
    <name type="common">Monoblepharis prolifera</name>
    <dbReference type="NCBI Taxonomy" id="1344416"/>
    <lineage>
        <taxon>Eukaryota</taxon>
        <taxon>Fungi</taxon>
        <taxon>Fungi incertae sedis</taxon>
        <taxon>Chytridiomycota</taxon>
        <taxon>Chytridiomycota incertae sedis</taxon>
        <taxon>Monoblepharidomycetes</taxon>
        <taxon>Monoblepharidales</taxon>
        <taxon>Gonapodyaceae</taxon>
        <taxon>Gonapodya</taxon>
    </lineage>
</organism>
<dbReference type="AlphaFoldDB" id="A0A139A0J7"/>
<protein>
    <submittedName>
        <fullName evidence="1">Uncharacterized protein</fullName>
    </submittedName>
</protein>
<keyword evidence="2" id="KW-1185">Reference proteome</keyword>
<proteinExistence type="predicted"/>
<dbReference type="Proteomes" id="UP000070544">
    <property type="component" value="Unassembled WGS sequence"/>
</dbReference>
<evidence type="ECO:0000313" key="1">
    <source>
        <dbReference type="EMBL" id="KXS10289.1"/>
    </source>
</evidence>